<feature type="domain" description="N-acetyltransferase" evidence="1">
    <location>
        <begin position="35"/>
        <end position="183"/>
    </location>
</feature>
<dbReference type="Gene3D" id="3.40.630.30">
    <property type="match status" value="1"/>
</dbReference>
<evidence type="ECO:0000313" key="3">
    <source>
        <dbReference type="Proteomes" id="UP000239920"/>
    </source>
</evidence>
<dbReference type="InterPro" id="IPR016181">
    <property type="entry name" value="Acyl_CoA_acyltransferase"/>
</dbReference>
<dbReference type="EMBL" id="PNFV01000003">
    <property type="protein sequence ID" value="PMB82920.1"/>
    <property type="molecule type" value="Genomic_DNA"/>
</dbReference>
<dbReference type="AlphaFoldDB" id="A0A2J6NNM6"/>
<sequence length="189" mass="22395">MFEKFKNWCRVTINGRKWPMLDFARRVVMIKRHQYVVRMAAEQDIREIVEIEQAIYGTAPWSYAAFQIELRRPHDRLYLVIVDDGRVVGFIGMAVDWYRLDLHITNIGVTPGYQQKGIGTYLISTAINYARHTQLHSVSLEVRVHNLVARKLYEQLGFREREIKHRYYLDDHEDAVDMEADLLNKGEQR</sequence>
<dbReference type="NCBIfam" id="TIGR01575">
    <property type="entry name" value="rimI"/>
    <property type="match status" value="1"/>
</dbReference>
<dbReference type="OrthoDB" id="9794566at2"/>
<proteinExistence type="predicted"/>
<comment type="caution">
    <text evidence="2">The sequence shown here is derived from an EMBL/GenBank/DDBJ whole genome shotgun (WGS) entry which is preliminary data.</text>
</comment>
<protein>
    <submittedName>
        <fullName evidence="2">Ribosomal-protein-alanine N-acetyltransferase</fullName>
    </submittedName>
</protein>
<accession>A0A2J6NNM6</accession>
<dbReference type="SUPFAM" id="SSF55729">
    <property type="entry name" value="Acyl-CoA N-acyltransferases (Nat)"/>
    <property type="match status" value="1"/>
</dbReference>
<reference evidence="2 3" key="1">
    <citation type="submission" date="2017-09" db="EMBL/GenBank/DDBJ databases">
        <title>Bacterial strain isolated from the female urinary microbiota.</title>
        <authorList>
            <person name="Thomas-White K."/>
            <person name="Kumar N."/>
            <person name="Forster S."/>
            <person name="Putonti C."/>
            <person name="Lawley T."/>
            <person name="Wolfe A.J."/>
        </authorList>
    </citation>
    <scope>NUCLEOTIDE SEQUENCE [LARGE SCALE GENOMIC DNA]</scope>
    <source>
        <strain evidence="2 3">UMB0683</strain>
    </source>
</reference>
<dbReference type="Pfam" id="PF00583">
    <property type="entry name" value="Acetyltransf_1"/>
    <property type="match status" value="1"/>
</dbReference>
<dbReference type="RefSeq" id="WP_104688436.1">
    <property type="nucleotide sequence ID" value="NZ_JBKTHY010000001.1"/>
</dbReference>
<dbReference type="PROSITE" id="PS51186">
    <property type="entry name" value="GNAT"/>
    <property type="match status" value="1"/>
</dbReference>
<dbReference type="PANTHER" id="PTHR43617">
    <property type="entry name" value="L-AMINO ACID N-ACETYLTRANSFERASE"/>
    <property type="match status" value="1"/>
</dbReference>
<organism evidence="2 3">
    <name type="scientific">Limosilactobacillus pontis</name>
    <dbReference type="NCBI Taxonomy" id="35787"/>
    <lineage>
        <taxon>Bacteria</taxon>
        <taxon>Bacillati</taxon>
        <taxon>Bacillota</taxon>
        <taxon>Bacilli</taxon>
        <taxon>Lactobacillales</taxon>
        <taxon>Lactobacillaceae</taxon>
        <taxon>Limosilactobacillus</taxon>
    </lineage>
</organism>
<gene>
    <name evidence="2" type="primary">rimI</name>
    <name evidence="2" type="ORF">CK797_03570</name>
</gene>
<name>A0A2J6NNM6_9LACO</name>
<dbReference type="InterPro" id="IPR050276">
    <property type="entry name" value="MshD_Acetyltransferase"/>
</dbReference>
<dbReference type="InterPro" id="IPR006464">
    <property type="entry name" value="AcTrfase_RimI/Ard1"/>
</dbReference>
<dbReference type="Proteomes" id="UP000239920">
    <property type="component" value="Unassembled WGS sequence"/>
</dbReference>
<evidence type="ECO:0000259" key="1">
    <source>
        <dbReference type="PROSITE" id="PS51186"/>
    </source>
</evidence>
<dbReference type="CDD" id="cd04301">
    <property type="entry name" value="NAT_SF"/>
    <property type="match status" value="1"/>
</dbReference>
<dbReference type="InterPro" id="IPR000182">
    <property type="entry name" value="GNAT_dom"/>
</dbReference>
<dbReference type="GO" id="GO:0008080">
    <property type="term" value="F:N-acetyltransferase activity"/>
    <property type="evidence" value="ECO:0007669"/>
    <property type="project" value="InterPro"/>
</dbReference>
<keyword evidence="2" id="KW-0808">Transferase</keyword>
<evidence type="ECO:0000313" key="2">
    <source>
        <dbReference type="EMBL" id="PMB82920.1"/>
    </source>
</evidence>